<evidence type="ECO:0000256" key="2">
    <source>
        <dbReference type="ARBA" id="ARBA00022630"/>
    </source>
</evidence>
<keyword evidence="2" id="KW-0285">Flavoprotein</keyword>
<dbReference type="SUPFAM" id="SSF51905">
    <property type="entry name" value="FAD/NAD(P)-binding domain"/>
    <property type="match status" value="1"/>
</dbReference>
<dbReference type="InterPro" id="IPR036188">
    <property type="entry name" value="FAD/NAD-bd_sf"/>
</dbReference>
<accession>A0ABQ6MAC9</accession>
<sequence>MCLPPSLSLGPSGGLSVDTRLRCLSPSSSPVPHVYAAGDCASCAAFESENELWHQLPLWTQARQQGIYAARCMLGVEEEMGGDLACGFEMFAHKTNFMGYNVVLLGLFNGQKRGGNVNEFLVRANTNCVENGSLDSTAPPPLPLDAPQPPSAAGRSQPTPLKVLTRVSPDEYIKCVVSGGRVVGCMIVGESDLEETMENIMLSQINVDALGFDLLDDEVDIEDFFD</sequence>
<protein>
    <recommendedName>
        <fullName evidence="7">FAD/NAD(P)-binding domain-containing protein</fullName>
    </recommendedName>
</protein>
<keyword evidence="6" id="KW-1185">Reference proteome</keyword>
<name>A0ABQ6MAC9_9STRA</name>
<comment type="caution">
    <text evidence="5">The sequence shown here is derived from an EMBL/GenBank/DDBJ whole genome shotgun (WGS) entry which is preliminary data.</text>
</comment>
<evidence type="ECO:0000313" key="5">
    <source>
        <dbReference type="EMBL" id="GMI22572.1"/>
    </source>
</evidence>
<proteinExistence type="predicted"/>
<dbReference type="PANTHER" id="PTHR43429">
    <property type="entry name" value="PYRIDINE NUCLEOTIDE-DISULFIDE OXIDOREDUCTASE DOMAIN-CONTAINING"/>
    <property type="match status" value="1"/>
</dbReference>
<keyword evidence="3" id="KW-0274">FAD</keyword>
<dbReference type="PANTHER" id="PTHR43429:SF2">
    <property type="entry name" value="PYRIDINE NUCLEOTIDE-DISULFIDE OXIDOREDUCTASE DOMAIN-CONTAINING PROTEIN 1"/>
    <property type="match status" value="1"/>
</dbReference>
<dbReference type="Proteomes" id="UP001165060">
    <property type="component" value="Unassembled WGS sequence"/>
</dbReference>
<dbReference type="EMBL" id="BRYB01002608">
    <property type="protein sequence ID" value="GMI22572.1"/>
    <property type="molecule type" value="Genomic_DNA"/>
</dbReference>
<evidence type="ECO:0000256" key="4">
    <source>
        <dbReference type="SAM" id="MobiDB-lite"/>
    </source>
</evidence>
<feature type="region of interest" description="Disordered" evidence="4">
    <location>
        <begin position="132"/>
        <end position="160"/>
    </location>
</feature>
<evidence type="ECO:0000313" key="6">
    <source>
        <dbReference type="Proteomes" id="UP001165060"/>
    </source>
</evidence>
<feature type="compositionally biased region" description="Pro residues" evidence="4">
    <location>
        <begin position="138"/>
        <end position="150"/>
    </location>
</feature>
<evidence type="ECO:0000256" key="3">
    <source>
        <dbReference type="ARBA" id="ARBA00022827"/>
    </source>
</evidence>
<dbReference type="InterPro" id="IPR050260">
    <property type="entry name" value="FAD-bd_OxRdtase"/>
</dbReference>
<comment type="cofactor">
    <cofactor evidence="1">
        <name>FAD</name>
        <dbReference type="ChEBI" id="CHEBI:57692"/>
    </cofactor>
</comment>
<gene>
    <name evidence="5" type="ORF">TeGR_g13557</name>
</gene>
<dbReference type="Gene3D" id="3.50.50.60">
    <property type="entry name" value="FAD/NAD(P)-binding domain"/>
    <property type="match status" value="1"/>
</dbReference>
<evidence type="ECO:0008006" key="7">
    <source>
        <dbReference type="Google" id="ProtNLM"/>
    </source>
</evidence>
<organism evidence="5 6">
    <name type="scientific">Tetraparma gracilis</name>
    <dbReference type="NCBI Taxonomy" id="2962635"/>
    <lineage>
        <taxon>Eukaryota</taxon>
        <taxon>Sar</taxon>
        <taxon>Stramenopiles</taxon>
        <taxon>Ochrophyta</taxon>
        <taxon>Bolidophyceae</taxon>
        <taxon>Parmales</taxon>
        <taxon>Triparmaceae</taxon>
        <taxon>Tetraparma</taxon>
    </lineage>
</organism>
<reference evidence="5 6" key="1">
    <citation type="journal article" date="2023" name="Commun. Biol.">
        <title>Genome analysis of Parmales, the sister group of diatoms, reveals the evolutionary specialization of diatoms from phago-mixotrophs to photoautotrophs.</title>
        <authorList>
            <person name="Ban H."/>
            <person name="Sato S."/>
            <person name="Yoshikawa S."/>
            <person name="Yamada K."/>
            <person name="Nakamura Y."/>
            <person name="Ichinomiya M."/>
            <person name="Sato N."/>
            <person name="Blanc-Mathieu R."/>
            <person name="Endo H."/>
            <person name="Kuwata A."/>
            <person name="Ogata H."/>
        </authorList>
    </citation>
    <scope>NUCLEOTIDE SEQUENCE [LARGE SCALE GENOMIC DNA]</scope>
</reference>
<evidence type="ECO:0000256" key="1">
    <source>
        <dbReference type="ARBA" id="ARBA00001974"/>
    </source>
</evidence>